<evidence type="ECO:0000313" key="2">
    <source>
        <dbReference type="EMBL" id="CAL5130874.1"/>
    </source>
</evidence>
<name>A0AAV2T4H5_CALDB</name>
<reference evidence="2" key="1">
    <citation type="submission" date="2024-06" db="EMBL/GenBank/DDBJ databases">
        <authorList>
            <person name="Liu X."/>
            <person name="Lenzi L."/>
            <person name="Haldenby T S."/>
            <person name="Uol C."/>
        </authorList>
    </citation>
    <scope>NUCLEOTIDE SEQUENCE</scope>
</reference>
<dbReference type="InterPro" id="IPR018289">
    <property type="entry name" value="MULE_transposase_dom"/>
</dbReference>
<dbReference type="PANTHER" id="PTHR31569:SF4">
    <property type="entry name" value="SWIM-TYPE DOMAIN-CONTAINING PROTEIN"/>
    <property type="match status" value="1"/>
</dbReference>
<dbReference type="EMBL" id="CAXLJL010000077">
    <property type="protein sequence ID" value="CAL5130874.1"/>
    <property type="molecule type" value="Genomic_DNA"/>
</dbReference>
<evidence type="ECO:0000259" key="1">
    <source>
        <dbReference type="Pfam" id="PF10551"/>
    </source>
</evidence>
<organism evidence="2 3">
    <name type="scientific">Calicophoron daubneyi</name>
    <name type="common">Rumen fluke</name>
    <name type="synonym">Paramphistomum daubneyi</name>
    <dbReference type="NCBI Taxonomy" id="300641"/>
    <lineage>
        <taxon>Eukaryota</taxon>
        <taxon>Metazoa</taxon>
        <taxon>Spiralia</taxon>
        <taxon>Lophotrochozoa</taxon>
        <taxon>Platyhelminthes</taxon>
        <taxon>Trematoda</taxon>
        <taxon>Digenea</taxon>
        <taxon>Plagiorchiida</taxon>
        <taxon>Pronocephalata</taxon>
        <taxon>Paramphistomoidea</taxon>
        <taxon>Paramphistomidae</taxon>
        <taxon>Calicophoron</taxon>
    </lineage>
</organism>
<protein>
    <recommendedName>
        <fullName evidence="1">MULE transposase domain-containing protein</fullName>
    </recommendedName>
</protein>
<dbReference type="Pfam" id="PF10551">
    <property type="entry name" value="MULE"/>
    <property type="match status" value="1"/>
</dbReference>
<gene>
    <name evidence="2" type="ORF">CDAUBV1_LOCUS3080</name>
</gene>
<dbReference type="PANTHER" id="PTHR31569">
    <property type="entry name" value="SWIM-TYPE DOMAIN-CONTAINING PROTEIN"/>
    <property type="match status" value="1"/>
</dbReference>
<evidence type="ECO:0000313" key="3">
    <source>
        <dbReference type="Proteomes" id="UP001497525"/>
    </source>
</evidence>
<accession>A0AAV2T4H5</accession>
<sequence length="125" mass="14511">MFAFMTTENLEQYKHVVRALRAMLEDGRMPLTFVVDKCASSIQAIREVFPGAALVICKFHVLRAIRRKARRNEALCMWFRKAIEAETESQFNRSLSMMQRLSLQFSAYVARCWLSIKEICGQRAS</sequence>
<feature type="domain" description="MULE transposase" evidence="1">
    <location>
        <begin position="2"/>
        <end position="62"/>
    </location>
</feature>
<dbReference type="Proteomes" id="UP001497525">
    <property type="component" value="Unassembled WGS sequence"/>
</dbReference>
<dbReference type="InterPro" id="IPR052579">
    <property type="entry name" value="Zinc_finger_SWIM"/>
</dbReference>
<comment type="caution">
    <text evidence="2">The sequence shown here is derived from an EMBL/GenBank/DDBJ whole genome shotgun (WGS) entry which is preliminary data.</text>
</comment>
<proteinExistence type="predicted"/>
<dbReference type="AlphaFoldDB" id="A0AAV2T4H5"/>